<protein>
    <submittedName>
        <fullName evidence="1">Uncharacterized protein</fullName>
    </submittedName>
</protein>
<reference evidence="1" key="1">
    <citation type="submission" date="2013-12" db="EMBL/GenBank/DDBJ databases">
        <title>The Genome Sequence of Aphanomyces invadans NJM9701.</title>
        <authorList>
            <consortium name="The Broad Institute Genomics Platform"/>
            <person name="Russ C."/>
            <person name="Tyler B."/>
            <person name="van West P."/>
            <person name="Dieguez-Uribeondo J."/>
            <person name="Young S.K."/>
            <person name="Zeng Q."/>
            <person name="Gargeya S."/>
            <person name="Fitzgerald M."/>
            <person name="Abouelleil A."/>
            <person name="Alvarado L."/>
            <person name="Chapman S.B."/>
            <person name="Gainer-Dewar J."/>
            <person name="Goldberg J."/>
            <person name="Griggs A."/>
            <person name="Gujja S."/>
            <person name="Hansen M."/>
            <person name="Howarth C."/>
            <person name="Imamovic A."/>
            <person name="Ireland A."/>
            <person name="Larimer J."/>
            <person name="McCowan C."/>
            <person name="Murphy C."/>
            <person name="Pearson M."/>
            <person name="Poon T.W."/>
            <person name="Priest M."/>
            <person name="Roberts A."/>
            <person name="Saif S."/>
            <person name="Shea T."/>
            <person name="Sykes S."/>
            <person name="Wortman J."/>
            <person name="Nusbaum C."/>
            <person name="Birren B."/>
        </authorList>
    </citation>
    <scope>NUCLEOTIDE SEQUENCE [LARGE SCALE GENOMIC DNA]</scope>
    <source>
        <strain evidence="1">NJM9701</strain>
    </source>
</reference>
<organism evidence="1">
    <name type="scientific">Aphanomyces invadans</name>
    <dbReference type="NCBI Taxonomy" id="157072"/>
    <lineage>
        <taxon>Eukaryota</taxon>
        <taxon>Sar</taxon>
        <taxon>Stramenopiles</taxon>
        <taxon>Oomycota</taxon>
        <taxon>Saprolegniomycetes</taxon>
        <taxon>Saprolegniales</taxon>
        <taxon>Verrucalvaceae</taxon>
        <taxon>Aphanomyces</taxon>
    </lineage>
</organism>
<proteinExistence type="predicted"/>
<name>A0A024U843_9STRA</name>
<sequence length="123" mass="13122">MLLNAPSSTLHRSRHFPSTTACDRTFLDHFSIAKESHTTNPMELALVAVVVIASLGAAASRWKANTIKGRVALVHVGQGASNESNPIDDTSDCYAVVNTPRQTSSSLGFFKSPPPNIAMEATI</sequence>
<evidence type="ECO:0000313" key="1">
    <source>
        <dbReference type="EMBL" id="ETW02375.1"/>
    </source>
</evidence>
<dbReference type="EMBL" id="KI913961">
    <property type="protein sequence ID" value="ETW02375.1"/>
    <property type="molecule type" value="Genomic_DNA"/>
</dbReference>
<dbReference type="GeneID" id="20082951"/>
<dbReference type="AlphaFoldDB" id="A0A024U843"/>
<dbReference type="RefSeq" id="XP_008868980.1">
    <property type="nucleotide sequence ID" value="XM_008870758.1"/>
</dbReference>
<gene>
    <name evidence="1" type="ORF">H310_05901</name>
</gene>
<dbReference type="VEuPathDB" id="FungiDB:H310_05901"/>
<accession>A0A024U843</accession>